<evidence type="ECO:0000256" key="7">
    <source>
        <dbReference type="SAM" id="Phobius"/>
    </source>
</evidence>
<evidence type="ECO:0000256" key="4">
    <source>
        <dbReference type="ARBA" id="ARBA00022989"/>
    </source>
</evidence>
<dbReference type="Gene3D" id="1.20.1250.20">
    <property type="entry name" value="MFS general substrate transporter like domains"/>
    <property type="match status" value="1"/>
</dbReference>
<feature type="transmembrane region" description="Helical" evidence="7">
    <location>
        <begin position="174"/>
        <end position="193"/>
    </location>
</feature>
<accession>A0ABD1GUC3</accession>
<feature type="transmembrane region" description="Helical" evidence="7">
    <location>
        <begin position="199"/>
        <end position="217"/>
    </location>
</feature>
<keyword evidence="5 7" id="KW-0472">Membrane</keyword>
<keyword evidence="9" id="KW-1185">Reference proteome</keyword>
<dbReference type="Pfam" id="PF00854">
    <property type="entry name" value="PTR2"/>
    <property type="match status" value="1"/>
</dbReference>
<evidence type="ECO:0000313" key="8">
    <source>
        <dbReference type="EMBL" id="KAL1547717.1"/>
    </source>
</evidence>
<dbReference type="GO" id="GO:0016020">
    <property type="term" value="C:membrane"/>
    <property type="evidence" value="ECO:0007669"/>
    <property type="project" value="UniProtKB-SubCell"/>
</dbReference>
<keyword evidence="3 7" id="KW-0812">Transmembrane</keyword>
<evidence type="ECO:0000313" key="9">
    <source>
        <dbReference type="Proteomes" id="UP001567538"/>
    </source>
</evidence>
<keyword evidence="4 7" id="KW-1133">Transmembrane helix</keyword>
<dbReference type="PANTHER" id="PTHR11654">
    <property type="entry name" value="OLIGOPEPTIDE TRANSPORTER-RELATED"/>
    <property type="match status" value="1"/>
</dbReference>
<feature type="transmembrane region" description="Helical" evidence="7">
    <location>
        <begin position="7"/>
        <end position="24"/>
    </location>
</feature>
<feature type="transmembrane region" description="Helical" evidence="7">
    <location>
        <begin position="111"/>
        <end position="127"/>
    </location>
</feature>
<proteinExistence type="inferred from homology"/>
<organism evidence="8 9">
    <name type="scientific">Salvia divinorum</name>
    <name type="common">Maria pastora</name>
    <name type="synonym">Diviner's sage</name>
    <dbReference type="NCBI Taxonomy" id="28513"/>
    <lineage>
        <taxon>Eukaryota</taxon>
        <taxon>Viridiplantae</taxon>
        <taxon>Streptophyta</taxon>
        <taxon>Embryophyta</taxon>
        <taxon>Tracheophyta</taxon>
        <taxon>Spermatophyta</taxon>
        <taxon>Magnoliopsida</taxon>
        <taxon>eudicotyledons</taxon>
        <taxon>Gunneridae</taxon>
        <taxon>Pentapetalae</taxon>
        <taxon>asterids</taxon>
        <taxon>lamiids</taxon>
        <taxon>Lamiales</taxon>
        <taxon>Lamiaceae</taxon>
        <taxon>Nepetoideae</taxon>
        <taxon>Mentheae</taxon>
        <taxon>Salviinae</taxon>
        <taxon>Salvia</taxon>
        <taxon>Salvia subgen. Calosphace</taxon>
    </lineage>
</organism>
<dbReference type="EMBL" id="JBEAFC010000007">
    <property type="protein sequence ID" value="KAL1547717.1"/>
    <property type="molecule type" value="Genomic_DNA"/>
</dbReference>
<feature type="transmembrane region" description="Helical" evidence="7">
    <location>
        <begin position="36"/>
        <end position="56"/>
    </location>
</feature>
<name>A0ABD1GUC3_SALDI</name>
<dbReference type="InterPro" id="IPR036259">
    <property type="entry name" value="MFS_trans_sf"/>
</dbReference>
<protein>
    <submittedName>
        <fullName evidence="8">Uncharacterized protein</fullName>
    </submittedName>
</protein>
<comment type="subcellular location">
    <subcellularLocation>
        <location evidence="1">Membrane</location>
        <topology evidence="1">Multi-pass membrane protein</topology>
    </subcellularLocation>
</comment>
<dbReference type="Proteomes" id="UP001567538">
    <property type="component" value="Unassembled WGS sequence"/>
</dbReference>
<comment type="similarity">
    <text evidence="2">Belongs to the major facilitator superfamily. Proton-dependent oligopeptide transporter (POT/PTR) (TC 2.A.17) family.</text>
</comment>
<comment type="caution">
    <text evidence="8">The sequence shown here is derived from an EMBL/GenBank/DDBJ whole genome shotgun (WGS) entry which is preliminary data.</text>
</comment>
<evidence type="ECO:0000256" key="5">
    <source>
        <dbReference type="ARBA" id="ARBA00023136"/>
    </source>
</evidence>
<evidence type="ECO:0000256" key="1">
    <source>
        <dbReference type="ARBA" id="ARBA00004141"/>
    </source>
</evidence>
<evidence type="ECO:0000256" key="6">
    <source>
        <dbReference type="ARBA" id="ARBA00044504"/>
    </source>
</evidence>
<reference evidence="8 9" key="1">
    <citation type="submission" date="2024-06" db="EMBL/GenBank/DDBJ databases">
        <title>A chromosome level genome sequence of Diviner's sage (Salvia divinorum).</title>
        <authorList>
            <person name="Ford S.A."/>
            <person name="Ro D.-K."/>
            <person name="Ness R.W."/>
            <person name="Phillips M.A."/>
        </authorList>
    </citation>
    <scope>NUCLEOTIDE SEQUENCE [LARGE SCALE GENOMIC DNA]</scope>
    <source>
        <strain evidence="8">SAF-2024a</strain>
        <tissue evidence="8">Leaf</tissue>
    </source>
</reference>
<evidence type="ECO:0000256" key="3">
    <source>
        <dbReference type="ARBA" id="ARBA00022692"/>
    </source>
</evidence>
<feature type="transmembrane region" description="Helical" evidence="7">
    <location>
        <begin position="68"/>
        <end position="91"/>
    </location>
</feature>
<sequence>MKAFIRVTALHCAYILTTLAFFSMQDYLTIVWKLSLTHAAGFLNMWKGITMIFTLFPIDTVLEKFKILLISSITYSVGFGFITMSTPPVLAKATMSCKSYAPECIGNIQKVIFYTGMTLIAIGIAGNQNNSMTTFLKEPNEETPDNNRVGNQTDIEENATGCGYFDPLRRYCQVQSAVMLLVAAIVGATTLPFVKPWSIGIPAVFTMLATIFFTTGWKGYRRVQPKGSPVINVRRVFVAAFELSQPFLPSSEDYYKIEGEQVLAFLSTHLFRRLHKVAIIVHGDLREDNKAKMRRKLCSVEEVEDAKIALQLLVPMWMTLIVCGMVELILPQSQTRKVILVLDY</sequence>
<dbReference type="AlphaFoldDB" id="A0ABD1GUC3"/>
<gene>
    <name evidence="8" type="ORF">AAHA92_16037</name>
</gene>
<comment type="similarity">
    <text evidence="6">Belongs to the major facilitator superfamily. Phosphate:H(+) symporter (TC 2.A.1.9) family.</text>
</comment>
<dbReference type="InterPro" id="IPR000109">
    <property type="entry name" value="POT_fam"/>
</dbReference>
<evidence type="ECO:0000256" key="2">
    <source>
        <dbReference type="ARBA" id="ARBA00005982"/>
    </source>
</evidence>